<dbReference type="EMBL" id="JANPWB010000011">
    <property type="protein sequence ID" value="KAJ1132957.1"/>
    <property type="molecule type" value="Genomic_DNA"/>
</dbReference>
<proteinExistence type="predicted"/>
<sequence>MKTVCSADEEVVVGFSDVNGGMAVDGRIVVTVIDDKVWEMFNINDLTVNATDEDVVIVVKEKVVHSMEPVLVVELSTTRL</sequence>
<evidence type="ECO:0000313" key="2">
    <source>
        <dbReference type="Proteomes" id="UP001066276"/>
    </source>
</evidence>
<comment type="caution">
    <text evidence="1">The sequence shown here is derived from an EMBL/GenBank/DDBJ whole genome shotgun (WGS) entry which is preliminary data.</text>
</comment>
<accession>A0AAV7PX78</accession>
<reference evidence="1" key="1">
    <citation type="journal article" date="2022" name="bioRxiv">
        <title>Sequencing and chromosome-scale assembly of the giantPleurodeles waltlgenome.</title>
        <authorList>
            <person name="Brown T."/>
            <person name="Elewa A."/>
            <person name="Iarovenko S."/>
            <person name="Subramanian E."/>
            <person name="Araus A.J."/>
            <person name="Petzold A."/>
            <person name="Susuki M."/>
            <person name="Suzuki K.-i.T."/>
            <person name="Hayashi T."/>
            <person name="Toyoda A."/>
            <person name="Oliveira C."/>
            <person name="Osipova E."/>
            <person name="Leigh N.D."/>
            <person name="Simon A."/>
            <person name="Yun M.H."/>
        </authorList>
    </citation>
    <scope>NUCLEOTIDE SEQUENCE</scope>
    <source>
        <strain evidence="1">20211129_DDA</strain>
        <tissue evidence="1">Liver</tissue>
    </source>
</reference>
<keyword evidence="2" id="KW-1185">Reference proteome</keyword>
<name>A0AAV7PX78_PLEWA</name>
<protein>
    <submittedName>
        <fullName evidence="1">Uncharacterized protein</fullName>
    </submittedName>
</protein>
<organism evidence="1 2">
    <name type="scientific">Pleurodeles waltl</name>
    <name type="common">Iberian ribbed newt</name>
    <dbReference type="NCBI Taxonomy" id="8319"/>
    <lineage>
        <taxon>Eukaryota</taxon>
        <taxon>Metazoa</taxon>
        <taxon>Chordata</taxon>
        <taxon>Craniata</taxon>
        <taxon>Vertebrata</taxon>
        <taxon>Euteleostomi</taxon>
        <taxon>Amphibia</taxon>
        <taxon>Batrachia</taxon>
        <taxon>Caudata</taxon>
        <taxon>Salamandroidea</taxon>
        <taxon>Salamandridae</taxon>
        <taxon>Pleurodelinae</taxon>
        <taxon>Pleurodeles</taxon>
    </lineage>
</organism>
<evidence type="ECO:0000313" key="1">
    <source>
        <dbReference type="EMBL" id="KAJ1132957.1"/>
    </source>
</evidence>
<gene>
    <name evidence="1" type="ORF">NDU88_011258</name>
</gene>
<dbReference type="Proteomes" id="UP001066276">
    <property type="component" value="Chromosome 7"/>
</dbReference>
<dbReference type="AlphaFoldDB" id="A0AAV7PX78"/>